<reference evidence="1" key="1">
    <citation type="journal article" date="2021" name="Proc. Natl. Acad. Sci. U.S.A.">
        <title>A Catalog of Tens of Thousands of Viruses from Human Metagenomes Reveals Hidden Associations with Chronic Diseases.</title>
        <authorList>
            <person name="Tisza M.J."/>
            <person name="Buck C.B."/>
        </authorList>
    </citation>
    <scope>NUCLEOTIDE SEQUENCE</scope>
    <source>
        <strain evidence="1">CtviY17</strain>
    </source>
</reference>
<organism evidence="1">
    <name type="scientific">virus sp. ctviY17</name>
    <dbReference type="NCBI Taxonomy" id="2825828"/>
    <lineage>
        <taxon>Viruses</taxon>
    </lineage>
</organism>
<dbReference type="EMBL" id="BK059120">
    <property type="protein sequence ID" value="DAE32311.1"/>
    <property type="molecule type" value="Genomic_DNA"/>
</dbReference>
<sequence>MSTNNVMMTENDKRNVGNADLQKQIKEVKRKLDFVKDVDKLLKKYKLPKDYLYLAAKKSSLNTDRQLYMIEVETFNDGVYDGNVTLIVHGTEDEVKKQKDLLVEKLKEQYKDEPEMTFEDSYYNEVGLPLMLSKQ</sequence>
<accession>A0A8S5RLS8</accession>
<evidence type="ECO:0000313" key="1">
    <source>
        <dbReference type="EMBL" id="DAE32311.1"/>
    </source>
</evidence>
<proteinExistence type="predicted"/>
<name>A0A8S5RLS8_9VIRU</name>
<protein>
    <submittedName>
        <fullName evidence="1">Uncharacterized protein</fullName>
    </submittedName>
</protein>